<keyword evidence="2" id="KW-0328">Glycosyltransferase</keyword>
<keyword evidence="5" id="KW-0119">Carbohydrate metabolism</keyword>
<reference evidence="10" key="1">
    <citation type="journal article" date="2017" name="Front. Plant Sci.">
        <title>Climate Clever Clovers: New Paradigm to Reduce the Environmental Footprint of Ruminants by Breeding Low Methanogenic Forages Utilizing Haplotype Variation.</title>
        <authorList>
            <person name="Kaur P."/>
            <person name="Appels R."/>
            <person name="Bayer P.E."/>
            <person name="Keeble-Gagnere G."/>
            <person name="Wang J."/>
            <person name="Hirakawa H."/>
            <person name="Shirasawa K."/>
            <person name="Vercoe P."/>
            <person name="Stefanova K."/>
            <person name="Durmic Z."/>
            <person name="Nichols P."/>
            <person name="Revell C."/>
            <person name="Isobe S.N."/>
            <person name="Edwards D."/>
            <person name="Erskine W."/>
        </authorList>
    </citation>
    <scope>NUCLEOTIDE SEQUENCE [LARGE SCALE GENOMIC DNA]</scope>
    <source>
        <strain evidence="10">cv. Daliak</strain>
    </source>
</reference>
<comment type="similarity">
    <text evidence="1">Belongs to the glycosyltransferase GT106 family.</text>
</comment>
<dbReference type="GO" id="GO:0016757">
    <property type="term" value="F:glycosyltransferase activity"/>
    <property type="evidence" value="ECO:0007669"/>
    <property type="project" value="UniProtKB-KW"/>
</dbReference>
<dbReference type="Pfam" id="PF10250">
    <property type="entry name" value="O-FucT"/>
    <property type="match status" value="1"/>
</dbReference>
<proteinExistence type="inferred from homology"/>
<feature type="region of interest" description="Disordered" evidence="7">
    <location>
        <begin position="1"/>
        <end position="42"/>
    </location>
</feature>
<keyword evidence="10" id="KW-1185">Reference proteome</keyword>
<dbReference type="Proteomes" id="UP000242715">
    <property type="component" value="Unassembled WGS sequence"/>
</dbReference>
<dbReference type="CDD" id="cd11299">
    <property type="entry name" value="O-FucT_plant"/>
    <property type="match status" value="1"/>
</dbReference>
<dbReference type="PIRSF" id="PIRSF009360">
    <property type="entry name" value="UCP009360"/>
    <property type="match status" value="1"/>
</dbReference>
<keyword evidence="8" id="KW-1133">Transmembrane helix</keyword>
<dbReference type="InterPro" id="IPR024709">
    <property type="entry name" value="FucosylTrfase_pln"/>
</dbReference>
<dbReference type="OrthoDB" id="1341825at2759"/>
<evidence type="ECO:0000313" key="10">
    <source>
        <dbReference type="Proteomes" id="UP000242715"/>
    </source>
</evidence>
<feature type="compositionally biased region" description="Basic residues" evidence="7">
    <location>
        <begin position="23"/>
        <end position="34"/>
    </location>
</feature>
<evidence type="ECO:0000256" key="6">
    <source>
        <dbReference type="ARBA" id="ARBA00030350"/>
    </source>
</evidence>
<dbReference type="PANTHER" id="PTHR31288">
    <property type="entry name" value="O-FUCOSYLTRANSFERASE FAMILY PROTEIN"/>
    <property type="match status" value="1"/>
</dbReference>
<evidence type="ECO:0000256" key="2">
    <source>
        <dbReference type="ARBA" id="ARBA00022676"/>
    </source>
</evidence>
<organism evidence="9 10">
    <name type="scientific">Trifolium subterraneum</name>
    <name type="common">Subterranean clover</name>
    <dbReference type="NCBI Taxonomy" id="3900"/>
    <lineage>
        <taxon>Eukaryota</taxon>
        <taxon>Viridiplantae</taxon>
        <taxon>Streptophyta</taxon>
        <taxon>Embryophyta</taxon>
        <taxon>Tracheophyta</taxon>
        <taxon>Spermatophyta</taxon>
        <taxon>Magnoliopsida</taxon>
        <taxon>eudicotyledons</taxon>
        <taxon>Gunneridae</taxon>
        <taxon>Pentapetalae</taxon>
        <taxon>rosids</taxon>
        <taxon>fabids</taxon>
        <taxon>Fabales</taxon>
        <taxon>Fabaceae</taxon>
        <taxon>Papilionoideae</taxon>
        <taxon>50 kb inversion clade</taxon>
        <taxon>NPAAA clade</taxon>
        <taxon>Hologalegina</taxon>
        <taxon>IRL clade</taxon>
        <taxon>Trifolieae</taxon>
        <taxon>Trifolium</taxon>
    </lineage>
</organism>
<feature type="transmembrane region" description="Helical" evidence="8">
    <location>
        <begin position="65"/>
        <end position="86"/>
    </location>
</feature>
<evidence type="ECO:0000313" key="9">
    <source>
        <dbReference type="EMBL" id="GAU40750.1"/>
    </source>
</evidence>
<keyword evidence="4" id="KW-0294">Fucose metabolism</keyword>
<evidence type="ECO:0000256" key="8">
    <source>
        <dbReference type="SAM" id="Phobius"/>
    </source>
</evidence>
<evidence type="ECO:0000256" key="4">
    <source>
        <dbReference type="ARBA" id="ARBA00023253"/>
    </source>
</evidence>
<keyword evidence="3" id="KW-0808">Transferase</keyword>
<accession>A0A2Z6NVC8</accession>
<keyword evidence="8" id="KW-0472">Membrane</keyword>
<dbReference type="EMBL" id="DF973823">
    <property type="protein sequence ID" value="GAU40750.1"/>
    <property type="molecule type" value="Genomic_DNA"/>
</dbReference>
<dbReference type="PANTHER" id="PTHR31288:SF10">
    <property type="entry name" value="PROTEIN ESMERALDA 1"/>
    <property type="match status" value="1"/>
</dbReference>
<evidence type="ECO:0000256" key="7">
    <source>
        <dbReference type="SAM" id="MobiDB-lite"/>
    </source>
</evidence>
<dbReference type="InterPro" id="IPR019378">
    <property type="entry name" value="GDP-Fuc_O-FucTrfase"/>
</dbReference>
<evidence type="ECO:0000256" key="1">
    <source>
        <dbReference type="ARBA" id="ARBA00007737"/>
    </source>
</evidence>
<dbReference type="GO" id="GO:0006004">
    <property type="term" value="P:fucose metabolic process"/>
    <property type="evidence" value="ECO:0007669"/>
    <property type="project" value="UniProtKB-KW"/>
</dbReference>
<gene>
    <name evidence="9" type="ORF">TSUD_14350</name>
</gene>
<evidence type="ECO:0000256" key="5">
    <source>
        <dbReference type="ARBA" id="ARBA00023277"/>
    </source>
</evidence>
<protein>
    <recommendedName>
        <fullName evidence="6">O-fucosyltransferase family protein</fullName>
    </recommendedName>
</protein>
<keyword evidence="8" id="KW-0812">Transmembrane</keyword>
<name>A0A2Z6NVC8_TRISU</name>
<evidence type="ECO:0000256" key="3">
    <source>
        <dbReference type="ARBA" id="ARBA00022679"/>
    </source>
</evidence>
<dbReference type="AlphaFoldDB" id="A0A2Z6NVC8"/>
<sequence length="575" mass="65061">MHPYNRLPSSGHTSPSPPASPRRSPRLRHTRTKTGRFSQAQPAPRTFAQRLAWIFLSVLLRRQGVFLFAPLIYISGMILYFGTFSFDIVPIITHRPAPGSVYRSPQLYARLLPEMDADNSSVDAPVSKLQFITANGIGDLVRIYHEHGSQNRVPATSDLRLPESNGYLFVEANGGLNQQRISICNAVAVAGYLNATLVIPNFQYHSIWKDPSKFSDIFDEEYFVNTLKNDVRVVEKIPEYLMERFGSNMSNVFNFRIKAWSSIQYYRDVVLPKLLEEQVIRISPFANRLSFDAPPAVQRLRCLANYEALRFSSPILNLSESLVARMRKKSIMNGGKYVSIHLRFEEDMVAFSCCVFDGGKQEKDDMVAARERGWKGKFTKPGRVIRPGAIRINGKCPLTPLEVGLMLRGMGFTKNTSIYLASGKIYDAEKTMAPLREMFPNLHTKETLASEEELAPFKNYSSRMAAIDYTACLHSEVFVTTQGGNFPHFLLGHRRYLYGGHSKTIKPDKRKLALLFDSTTIGWKSLKRQLQSMRSHSDSKAVELKRPIDSIYSFPCPDCMCHANRTDHSKSSSAT</sequence>